<proteinExistence type="predicted"/>
<dbReference type="EMBL" id="NRSJ01000008">
    <property type="protein sequence ID" value="MBK1704234.1"/>
    <property type="molecule type" value="Genomic_DNA"/>
</dbReference>
<reference evidence="2" key="1">
    <citation type="submission" date="2017-08" db="EMBL/GenBank/DDBJ databases">
        <authorList>
            <person name="Imhoff J.F."/>
            <person name="Rahn T."/>
            <person name="Kuenzel S."/>
            <person name="Neulinger S.C."/>
        </authorList>
    </citation>
    <scope>NUCLEOTIDE SEQUENCE</scope>
    <source>
        <strain evidence="2">DSM 11080</strain>
    </source>
</reference>
<comment type="caution">
    <text evidence="2">The sequence shown here is derived from an EMBL/GenBank/DDBJ whole genome shotgun (WGS) entry which is preliminary data.</text>
</comment>
<name>A0AAJ0U2T1_9GAMM</name>
<feature type="signal peptide" evidence="1">
    <location>
        <begin position="1"/>
        <end position="18"/>
    </location>
</feature>
<evidence type="ECO:0000256" key="1">
    <source>
        <dbReference type="SAM" id="SignalP"/>
    </source>
</evidence>
<reference evidence="2" key="2">
    <citation type="journal article" date="2020" name="Microorganisms">
        <title>Osmotic Adaptation and Compatible Solute Biosynthesis of Phototrophic Bacteria as Revealed from Genome Analyses.</title>
        <authorList>
            <person name="Imhoff J.F."/>
            <person name="Rahn T."/>
            <person name="Kunzel S."/>
            <person name="Keller A."/>
            <person name="Neulinger S.C."/>
        </authorList>
    </citation>
    <scope>NUCLEOTIDE SEQUENCE</scope>
    <source>
        <strain evidence="2">DSM 11080</strain>
    </source>
</reference>
<keyword evidence="1" id="KW-0732">Signal</keyword>
<dbReference type="AlphaFoldDB" id="A0AAJ0U2T1"/>
<evidence type="ECO:0000313" key="2">
    <source>
        <dbReference type="EMBL" id="MBK1704234.1"/>
    </source>
</evidence>
<gene>
    <name evidence="2" type="ORF">CKO40_06640</name>
</gene>
<accession>A0AAJ0U2T1</accession>
<organism evidence="2 3">
    <name type="scientific">Halochromatium glycolicum</name>
    <dbReference type="NCBI Taxonomy" id="85075"/>
    <lineage>
        <taxon>Bacteria</taxon>
        <taxon>Pseudomonadati</taxon>
        <taxon>Pseudomonadota</taxon>
        <taxon>Gammaproteobacteria</taxon>
        <taxon>Chromatiales</taxon>
        <taxon>Chromatiaceae</taxon>
        <taxon>Halochromatium</taxon>
    </lineage>
</organism>
<evidence type="ECO:0000313" key="3">
    <source>
        <dbReference type="Proteomes" id="UP001296776"/>
    </source>
</evidence>
<keyword evidence="3" id="KW-1185">Reference proteome</keyword>
<protein>
    <recommendedName>
        <fullName evidence="4">Lipoprotein</fullName>
    </recommendedName>
</protein>
<evidence type="ECO:0008006" key="4">
    <source>
        <dbReference type="Google" id="ProtNLM"/>
    </source>
</evidence>
<feature type="chain" id="PRO_5042542628" description="Lipoprotein" evidence="1">
    <location>
        <begin position="19"/>
        <end position="521"/>
    </location>
</feature>
<sequence length="521" mass="58526">MHPPLHPLLLGTTFSVLASLPVASVGASGESLYNPEAVVPPQCYTKHEGKHNPCYVCHQSHQGEPRLNAMNDARLQSEYDFAKEAFHNHWTNLFVDRSERIAAISDREILAYVAEDNVTPLAARLDEQGWPGYVPRMQDLDKGADAFDEAGFARDGSGWVAFNYKPLPSTFWPTNGSIDDVFVRLPPRFQKNADGEPDRRIYQLNLSALEAAIKDLDSLSIPTTDETALGRDLDGDGVLSKQVTRLRRPASYFGAAADEPLARFLYPEGTEFLHSVRYLGIGKDGAIAAPPRMKELRYMKKHRFLGPDEVAARYAAFEEAEGGFQEVPGYGMDNGFGWYVLGFIEDAEGALRPQTHEEGLFCMGCHTSIGATIDQTFAFPRKITGVRGWGYIDLHGMEDAPLRGDTRPEILQYFERVGGGDEFRENKELFERFFTDNNEVLTDKVRGRDVYDLIIPSRERALALNKAYLTIVREQSYVRGRDANLDPMRNVYREVDPETSPTLPDDKIFKGEIRLDWSATD</sequence>
<dbReference type="RefSeq" id="WP_200345414.1">
    <property type="nucleotide sequence ID" value="NZ_NRSJ01000008.1"/>
</dbReference>
<dbReference type="Proteomes" id="UP001296776">
    <property type="component" value="Unassembled WGS sequence"/>
</dbReference>